<keyword evidence="3" id="KW-0645">Protease</keyword>
<evidence type="ECO:0000256" key="1">
    <source>
        <dbReference type="SAM" id="Phobius"/>
    </source>
</evidence>
<feature type="transmembrane region" description="Helical" evidence="1">
    <location>
        <begin position="146"/>
        <end position="164"/>
    </location>
</feature>
<accession>A0A4U0F1D0</accession>
<dbReference type="GO" id="GO:0004175">
    <property type="term" value="F:endopeptidase activity"/>
    <property type="evidence" value="ECO:0007669"/>
    <property type="project" value="UniProtKB-ARBA"/>
</dbReference>
<gene>
    <name evidence="3" type="ORF">E5167_02090</name>
</gene>
<reference evidence="3 4" key="1">
    <citation type="submission" date="2019-04" db="EMBL/GenBank/DDBJ databases">
        <title>Lacinutrix sp. nov., isolated from marine water.</title>
        <authorList>
            <person name="Kim W."/>
        </authorList>
    </citation>
    <scope>NUCLEOTIDE SEQUENCE [LARGE SCALE GENOMIC DNA]</scope>
    <source>
        <strain evidence="3 4">CAU 1491</strain>
    </source>
</reference>
<dbReference type="GO" id="GO:0008237">
    <property type="term" value="F:metallopeptidase activity"/>
    <property type="evidence" value="ECO:0007669"/>
    <property type="project" value="UniProtKB-KW"/>
</dbReference>
<dbReference type="EMBL" id="SUPL01000001">
    <property type="protein sequence ID" value="TJY38070.1"/>
    <property type="molecule type" value="Genomic_DNA"/>
</dbReference>
<feature type="transmembrane region" description="Helical" evidence="1">
    <location>
        <begin position="12"/>
        <end position="32"/>
    </location>
</feature>
<keyword evidence="1" id="KW-1133">Transmembrane helix</keyword>
<feature type="transmembrane region" description="Helical" evidence="1">
    <location>
        <begin position="106"/>
        <end position="125"/>
    </location>
</feature>
<protein>
    <submittedName>
        <fullName evidence="3">CPBP family intramembrane metalloprotease</fullName>
    </submittedName>
</protein>
<dbReference type="InterPro" id="IPR042150">
    <property type="entry name" value="MmRce1-like"/>
</dbReference>
<keyword evidence="1" id="KW-0472">Membrane</keyword>
<keyword evidence="3" id="KW-0482">Metalloprotease</keyword>
<comment type="caution">
    <text evidence="3">The sequence shown here is derived from an EMBL/GenBank/DDBJ whole genome shotgun (WGS) entry which is preliminary data.</text>
</comment>
<dbReference type="GO" id="GO:0006508">
    <property type="term" value="P:proteolysis"/>
    <property type="evidence" value="ECO:0007669"/>
    <property type="project" value="UniProtKB-KW"/>
</dbReference>
<keyword evidence="3" id="KW-0378">Hydrolase</keyword>
<keyword evidence="1" id="KW-0812">Transmembrane</keyword>
<keyword evidence="4" id="KW-1185">Reference proteome</keyword>
<sequence length="256" mass="29347">MKSINSSESKEIYFFSIIAIALSSIICFISYAIGDTNISILSVLTPTILALIYTLFTKGKKGVHQLFIKQTVKKISFKWILVSLLGIPLIASLAMLSLYSFDISKFALRTTQLMPQIIVIIVIALGEEYGWRGFLLPRLMNKFNPFYSNVILGLIWGIWHFPAYLIGTGVPLNMNFMVFLIWVILASLFIGWVYYYTKSVLTSILIHISANAAFNYLLILPEFTGSMNAFWFFILYLFVIIFAIFYNKRKDLFKKE</sequence>
<name>A0A4U0F1D0_9FLAO</name>
<proteinExistence type="predicted"/>
<dbReference type="GO" id="GO:0080120">
    <property type="term" value="P:CAAX-box protein maturation"/>
    <property type="evidence" value="ECO:0007669"/>
    <property type="project" value="UniProtKB-ARBA"/>
</dbReference>
<organism evidence="3 4">
    <name type="scientific">Pontimicrobium aquaticum</name>
    <dbReference type="NCBI Taxonomy" id="2565367"/>
    <lineage>
        <taxon>Bacteria</taxon>
        <taxon>Pseudomonadati</taxon>
        <taxon>Bacteroidota</taxon>
        <taxon>Flavobacteriia</taxon>
        <taxon>Flavobacteriales</taxon>
        <taxon>Flavobacteriaceae</taxon>
        <taxon>Pontimicrobium</taxon>
    </lineage>
</organism>
<dbReference type="OrthoDB" id="9777755at2"/>
<feature type="transmembrane region" description="Helical" evidence="1">
    <location>
        <begin position="77"/>
        <end position="100"/>
    </location>
</feature>
<feature type="transmembrane region" description="Helical" evidence="1">
    <location>
        <begin position="204"/>
        <end position="223"/>
    </location>
</feature>
<dbReference type="PANTHER" id="PTHR35797">
    <property type="entry name" value="PROTEASE-RELATED"/>
    <property type="match status" value="1"/>
</dbReference>
<dbReference type="RefSeq" id="WP_136840540.1">
    <property type="nucleotide sequence ID" value="NZ_SUPL01000001.1"/>
</dbReference>
<evidence type="ECO:0000259" key="2">
    <source>
        <dbReference type="Pfam" id="PF02517"/>
    </source>
</evidence>
<evidence type="ECO:0000313" key="3">
    <source>
        <dbReference type="EMBL" id="TJY38070.1"/>
    </source>
</evidence>
<evidence type="ECO:0000313" key="4">
    <source>
        <dbReference type="Proteomes" id="UP000307657"/>
    </source>
</evidence>
<feature type="domain" description="CAAX prenyl protease 2/Lysostaphin resistance protein A-like" evidence="2">
    <location>
        <begin position="114"/>
        <end position="212"/>
    </location>
</feature>
<dbReference type="Proteomes" id="UP000307657">
    <property type="component" value="Unassembled WGS sequence"/>
</dbReference>
<feature type="transmembrane region" description="Helical" evidence="1">
    <location>
        <begin position="38"/>
        <end position="56"/>
    </location>
</feature>
<dbReference type="Pfam" id="PF02517">
    <property type="entry name" value="Rce1-like"/>
    <property type="match status" value="1"/>
</dbReference>
<feature type="transmembrane region" description="Helical" evidence="1">
    <location>
        <begin position="229"/>
        <end position="246"/>
    </location>
</feature>
<dbReference type="PANTHER" id="PTHR35797:SF1">
    <property type="entry name" value="PROTEASE"/>
    <property type="match status" value="1"/>
</dbReference>
<dbReference type="InterPro" id="IPR003675">
    <property type="entry name" value="Rce1/LyrA-like_dom"/>
</dbReference>
<dbReference type="AlphaFoldDB" id="A0A4U0F1D0"/>
<feature type="transmembrane region" description="Helical" evidence="1">
    <location>
        <begin position="176"/>
        <end position="197"/>
    </location>
</feature>